<dbReference type="InterPro" id="IPR013893">
    <property type="entry name" value="RNase_P_Rpp40"/>
</dbReference>
<dbReference type="GO" id="GO:0000447">
    <property type="term" value="P:endonucleolytic cleavage in ITS1 to separate SSU-rRNA from 5.8S rRNA and LSU-rRNA from tricistronic rRNA transcript (SSU-rRNA, 5.8S rRNA, LSU-rRNA)"/>
    <property type="evidence" value="ECO:0007669"/>
    <property type="project" value="TreeGrafter"/>
</dbReference>
<feature type="region of interest" description="Disordered" evidence="1">
    <location>
        <begin position="1"/>
        <end position="25"/>
    </location>
</feature>
<evidence type="ECO:0000313" key="3">
    <source>
        <dbReference type="Proteomes" id="UP001176517"/>
    </source>
</evidence>
<dbReference type="AlphaFoldDB" id="A0AAN6GVU3"/>
<feature type="compositionally biased region" description="Basic residues" evidence="1">
    <location>
        <begin position="578"/>
        <end position="594"/>
    </location>
</feature>
<feature type="compositionally biased region" description="Polar residues" evidence="1">
    <location>
        <begin position="526"/>
        <end position="548"/>
    </location>
</feature>
<name>A0AAN6GVU3_9BASI</name>
<dbReference type="Proteomes" id="UP001176517">
    <property type="component" value="Unassembled WGS sequence"/>
</dbReference>
<dbReference type="Pfam" id="PF08584">
    <property type="entry name" value="Ribonuc_P_40"/>
    <property type="match status" value="2"/>
</dbReference>
<dbReference type="GO" id="GO:0030681">
    <property type="term" value="C:multimeric ribonuclease P complex"/>
    <property type="evidence" value="ECO:0007669"/>
    <property type="project" value="TreeGrafter"/>
</dbReference>
<dbReference type="GO" id="GO:0004526">
    <property type="term" value="F:ribonuclease P activity"/>
    <property type="evidence" value="ECO:0007669"/>
    <property type="project" value="TreeGrafter"/>
</dbReference>
<sequence>MFMRRSTHKRKRSSTRADHARDEKALGGGRSILDIGFFKPVRSKGKEKAKEPDEQMNAASMEADHRCLRAVEKYAFTHSLDVILPLRNIDPESAERPEQALLSEACSQDDALKGLMQSFGIIDSTGSVPSSKVAASHSKIYLAKVPLALFLNPEFVTGFIRNGTLIALSTGTSEADDIVALDPQGILTLSLTRETYQTLGLVGRESRFRRGPSGRAGDRNSGPAQRYIVQLPITAPSFVPGKPGYERALACLRAWDWSRASQANDDPADSDFTKLSSISIGGPVEPGGRTGSKDANATWNMLFAWAAPTFAEASIHTGTIVFPKSLVDAGDARQIPAPGIAVITPDTWIPTLVRQPENLPDTKSQHAGLAHHTEATLVETIQASSKNGAMDEVYEAVEGLTEWIALVTLGSESVRTFARPDPLVNSYEIPSPRQAGTTLRLTWTGFFPPSFTTAVIKQVVHFLDASSPGSGERWAAISVEGFEHSPISWLSTHPGQGAALGSGATLPTAKTKISTGSKPAPKQSRSEPASSTDVQMSMPASDQASASGPENDPSSSDSSDSDSETAAPTSNGQQVSKKNAKQRERLKRRRKGHTRQGESEHGGGRTGWTAWFLSRASTQSSTAADSERVPRYIMLEDLGADLRQ</sequence>
<evidence type="ECO:0000313" key="2">
    <source>
        <dbReference type="EMBL" id="KAK0557424.1"/>
    </source>
</evidence>
<dbReference type="GO" id="GO:0001682">
    <property type="term" value="P:tRNA 5'-leader removal"/>
    <property type="evidence" value="ECO:0007669"/>
    <property type="project" value="InterPro"/>
</dbReference>
<feature type="compositionally biased region" description="Basic residues" evidence="1">
    <location>
        <begin position="1"/>
        <end position="14"/>
    </location>
</feature>
<feature type="compositionally biased region" description="Polar residues" evidence="1">
    <location>
        <begin position="564"/>
        <end position="577"/>
    </location>
</feature>
<protein>
    <submittedName>
        <fullName evidence="2">Uncharacterized protein</fullName>
    </submittedName>
</protein>
<dbReference type="PANTHER" id="PTHR15396:SF1">
    <property type="entry name" value="RIBONUCLEASE P PROTEIN SUBUNIT P40"/>
    <property type="match status" value="1"/>
</dbReference>
<accession>A0AAN6GVU3</accession>
<reference evidence="2" key="1">
    <citation type="journal article" date="2023" name="PhytoFront">
        <title>Draft Genome Resources of Seven Strains of Tilletia horrida, Causal Agent of Kernel Smut of Rice.</title>
        <authorList>
            <person name="Khanal S."/>
            <person name="Antony Babu S."/>
            <person name="Zhou X.G."/>
        </authorList>
    </citation>
    <scope>NUCLEOTIDE SEQUENCE</scope>
    <source>
        <strain evidence="2">TX6</strain>
    </source>
</reference>
<dbReference type="GO" id="GO:0000172">
    <property type="term" value="C:ribonuclease MRP complex"/>
    <property type="evidence" value="ECO:0007669"/>
    <property type="project" value="TreeGrafter"/>
</dbReference>
<feature type="compositionally biased region" description="Basic and acidic residues" evidence="1">
    <location>
        <begin position="15"/>
        <end position="25"/>
    </location>
</feature>
<organism evidence="2 3">
    <name type="scientific">Tilletia horrida</name>
    <dbReference type="NCBI Taxonomy" id="155126"/>
    <lineage>
        <taxon>Eukaryota</taxon>
        <taxon>Fungi</taxon>
        <taxon>Dikarya</taxon>
        <taxon>Basidiomycota</taxon>
        <taxon>Ustilaginomycotina</taxon>
        <taxon>Exobasidiomycetes</taxon>
        <taxon>Tilletiales</taxon>
        <taxon>Tilletiaceae</taxon>
        <taxon>Tilletia</taxon>
    </lineage>
</organism>
<evidence type="ECO:0000256" key="1">
    <source>
        <dbReference type="SAM" id="MobiDB-lite"/>
    </source>
</evidence>
<dbReference type="EMBL" id="JAPDMZ010000005">
    <property type="protein sequence ID" value="KAK0557424.1"/>
    <property type="molecule type" value="Genomic_DNA"/>
</dbReference>
<feature type="region of interest" description="Disordered" evidence="1">
    <location>
        <begin position="493"/>
        <end position="608"/>
    </location>
</feature>
<dbReference type="GO" id="GO:0000171">
    <property type="term" value="F:ribonuclease MRP activity"/>
    <property type="evidence" value="ECO:0007669"/>
    <property type="project" value="TreeGrafter"/>
</dbReference>
<keyword evidence="3" id="KW-1185">Reference proteome</keyword>
<comment type="caution">
    <text evidence="2">The sequence shown here is derived from an EMBL/GenBank/DDBJ whole genome shotgun (WGS) entry which is preliminary data.</text>
</comment>
<dbReference type="PANTHER" id="PTHR15396">
    <property type="entry name" value="RIBONUCLEASE P PROTEIN SUBUNIT P40"/>
    <property type="match status" value="1"/>
</dbReference>
<proteinExistence type="predicted"/>
<gene>
    <name evidence="2" type="ORF">OC846_000412</name>
</gene>